<name>A0ABW5F9Y0_9BACL</name>
<organism evidence="1 2">
    <name type="scientific">Paenibacillus rhizoplanae</name>
    <dbReference type="NCBI Taxonomy" id="1917181"/>
    <lineage>
        <taxon>Bacteria</taxon>
        <taxon>Bacillati</taxon>
        <taxon>Bacillota</taxon>
        <taxon>Bacilli</taxon>
        <taxon>Bacillales</taxon>
        <taxon>Paenibacillaceae</taxon>
        <taxon>Paenibacillus</taxon>
    </lineage>
</organism>
<comment type="caution">
    <text evidence="1">The sequence shown here is derived from an EMBL/GenBank/DDBJ whole genome shotgun (WGS) entry which is preliminary data.</text>
</comment>
<gene>
    <name evidence="1" type="ORF">ACFSX3_17720</name>
</gene>
<dbReference type="Pfam" id="PF05045">
    <property type="entry name" value="RgpF"/>
    <property type="match status" value="1"/>
</dbReference>
<dbReference type="RefSeq" id="WP_209988667.1">
    <property type="nucleotide sequence ID" value="NZ_JBHUKY010000031.1"/>
</dbReference>
<sequence length="627" mass="73546">MLVHDNNRLGVFFFYDEDGIVDEYVIKLLSDIKKSLKDLLVVCNGKLTVEGRAKLLLLTDKVLVRDNKGFDVWAYKEGMEYIGDEVLQNYSELVLFNSTIFGPIYPFKEMFDEMDKRDLDFWGITKYHKMSHDPFGTIKYGYTPEHIQSHFIVVRNTMLKSYEFKRYWNEMKMINSYEEAIGFHEAIFTKTFSDKGFKWDVYVNTNDLEKHVFHPMLMSPLELVKNRKCPIFKRRSFFHQIADFINNTTGEQTLELYEFIKNKTDYDVNLIWDNILRTNNQTDIKNAMNLNYILSTSSSKNENQGSSKKKIALVMHIYFEDLIDYCLHYAQAMPPETDVYITTNTEAKKRLIETAFEQMNVAKVEVILIGNRGRDISALLVGCKDFLLDYDYVCFAHDKKTKQLEPYIKGESFAYKCFENVLKNSHFVNNIINTFEENPRLGIMSPPPPNHADFYPTIGCEWSNNFNTTVQLADKLKLKVNMDPNKEPIAPLGTMFWFRPKALATLINYEWKYEDFPKEPNNNDGTILHAIERIYPFVAQHEGYYPAWLMADSYARIEVTNLYYMLRTINIEYFRMRGGNAHYGVLSDLRKRPIVKKSIKNKLKMAMKKYLPSSVINRLKRIKSLVS</sequence>
<evidence type="ECO:0000313" key="1">
    <source>
        <dbReference type="EMBL" id="MFD2411729.1"/>
    </source>
</evidence>
<evidence type="ECO:0000313" key="2">
    <source>
        <dbReference type="Proteomes" id="UP001597448"/>
    </source>
</evidence>
<protein>
    <submittedName>
        <fullName evidence="1">Rhamnan synthesis F family protein</fullName>
    </submittedName>
</protein>
<dbReference type="EMBL" id="JBHUKY010000031">
    <property type="protein sequence ID" value="MFD2411729.1"/>
    <property type="molecule type" value="Genomic_DNA"/>
</dbReference>
<reference evidence="2" key="1">
    <citation type="journal article" date="2019" name="Int. J. Syst. Evol. Microbiol.">
        <title>The Global Catalogue of Microorganisms (GCM) 10K type strain sequencing project: providing services to taxonomists for standard genome sequencing and annotation.</title>
        <authorList>
            <consortium name="The Broad Institute Genomics Platform"/>
            <consortium name="The Broad Institute Genome Sequencing Center for Infectious Disease"/>
            <person name="Wu L."/>
            <person name="Ma J."/>
        </authorList>
    </citation>
    <scope>NUCLEOTIDE SEQUENCE [LARGE SCALE GENOMIC DNA]</scope>
    <source>
        <strain evidence="2">CCM 8725</strain>
    </source>
</reference>
<accession>A0ABW5F9Y0</accession>
<dbReference type="Proteomes" id="UP001597448">
    <property type="component" value="Unassembled WGS sequence"/>
</dbReference>
<keyword evidence="2" id="KW-1185">Reference proteome</keyword>
<dbReference type="InterPro" id="IPR007739">
    <property type="entry name" value="RgpF"/>
</dbReference>
<proteinExistence type="predicted"/>